<dbReference type="AlphaFoldDB" id="A0A813JXI9"/>
<accession>A0A813JXI9</accession>
<comment type="caution">
    <text evidence="1">The sequence shown here is derived from an EMBL/GenBank/DDBJ whole genome shotgun (WGS) entry which is preliminary data.</text>
</comment>
<sequence>MLHAIGAKLDNLKGAWAATKDAAGAANAVDLTLDEALQSSASSSGCAATEPLLLRALVEFPSWTTGSIYSDSARYWEPATNGWVQGYSQSASPAYKQRFVLHFDSGNLSHTCISKTTFDFLGLASSAKKLELHRLRKYMVCQGNVHCTRSKLQWTS</sequence>
<proteinExistence type="predicted"/>
<evidence type="ECO:0000313" key="2">
    <source>
        <dbReference type="Proteomes" id="UP000626109"/>
    </source>
</evidence>
<organism evidence="1 2">
    <name type="scientific">Polarella glacialis</name>
    <name type="common">Dinoflagellate</name>
    <dbReference type="NCBI Taxonomy" id="89957"/>
    <lineage>
        <taxon>Eukaryota</taxon>
        <taxon>Sar</taxon>
        <taxon>Alveolata</taxon>
        <taxon>Dinophyceae</taxon>
        <taxon>Suessiales</taxon>
        <taxon>Suessiaceae</taxon>
        <taxon>Polarella</taxon>
    </lineage>
</organism>
<dbReference type="Proteomes" id="UP000626109">
    <property type="component" value="Unassembled WGS sequence"/>
</dbReference>
<gene>
    <name evidence="1" type="ORF">PGLA2088_LOCUS25240</name>
</gene>
<dbReference type="EMBL" id="CAJNNW010026675">
    <property type="protein sequence ID" value="CAE8686992.1"/>
    <property type="molecule type" value="Genomic_DNA"/>
</dbReference>
<protein>
    <submittedName>
        <fullName evidence="1">Uncharacterized protein</fullName>
    </submittedName>
</protein>
<name>A0A813JXI9_POLGL</name>
<reference evidence="1" key="1">
    <citation type="submission" date="2021-02" db="EMBL/GenBank/DDBJ databases">
        <authorList>
            <person name="Dougan E. K."/>
            <person name="Rhodes N."/>
            <person name="Thang M."/>
            <person name="Chan C."/>
        </authorList>
    </citation>
    <scope>NUCLEOTIDE SEQUENCE</scope>
</reference>
<evidence type="ECO:0000313" key="1">
    <source>
        <dbReference type="EMBL" id="CAE8686992.1"/>
    </source>
</evidence>